<keyword evidence="2" id="KW-1185">Reference proteome</keyword>
<accession>A0A0C9YKE6</accession>
<reference evidence="2" key="2">
    <citation type="submission" date="2015-01" db="EMBL/GenBank/DDBJ databases">
        <title>Evolutionary Origins and Diversification of the Mycorrhizal Mutualists.</title>
        <authorList>
            <consortium name="DOE Joint Genome Institute"/>
            <consortium name="Mycorrhizal Genomics Consortium"/>
            <person name="Kohler A."/>
            <person name="Kuo A."/>
            <person name="Nagy L.G."/>
            <person name="Floudas D."/>
            <person name="Copeland A."/>
            <person name="Barry K.W."/>
            <person name="Cichocki N."/>
            <person name="Veneault-Fourrey C."/>
            <person name="LaButti K."/>
            <person name="Lindquist E.A."/>
            <person name="Lipzen A."/>
            <person name="Lundell T."/>
            <person name="Morin E."/>
            <person name="Murat C."/>
            <person name="Riley R."/>
            <person name="Ohm R."/>
            <person name="Sun H."/>
            <person name="Tunlid A."/>
            <person name="Henrissat B."/>
            <person name="Grigoriev I.V."/>
            <person name="Hibbett D.S."/>
            <person name="Martin F."/>
        </authorList>
    </citation>
    <scope>NUCLEOTIDE SEQUENCE [LARGE SCALE GENOMIC DNA]</scope>
    <source>
        <strain evidence="2">LaAM-08-1</strain>
    </source>
</reference>
<dbReference type="GO" id="GO:0003735">
    <property type="term" value="F:structural constituent of ribosome"/>
    <property type="evidence" value="ECO:0007669"/>
    <property type="project" value="InterPro"/>
</dbReference>
<organism evidence="1 2">
    <name type="scientific">Laccaria amethystina LaAM-08-1</name>
    <dbReference type="NCBI Taxonomy" id="1095629"/>
    <lineage>
        <taxon>Eukaryota</taxon>
        <taxon>Fungi</taxon>
        <taxon>Dikarya</taxon>
        <taxon>Basidiomycota</taxon>
        <taxon>Agaricomycotina</taxon>
        <taxon>Agaricomycetes</taxon>
        <taxon>Agaricomycetidae</taxon>
        <taxon>Agaricales</taxon>
        <taxon>Agaricineae</taxon>
        <taxon>Hydnangiaceae</taxon>
        <taxon>Laccaria</taxon>
    </lineage>
</organism>
<dbReference type="Pfam" id="PF16053">
    <property type="entry name" value="MRP-S34"/>
    <property type="match status" value="1"/>
</dbReference>
<dbReference type="Proteomes" id="UP000054477">
    <property type="component" value="Unassembled WGS sequence"/>
</dbReference>
<gene>
    <name evidence="1" type="ORF">K443DRAFT_85278</name>
</gene>
<dbReference type="EMBL" id="KN838542">
    <property type="protein sequence ID" value="KIK08498.1"/>
    <property type="molecule type" value="Genomic_DNA"/>
</dbReference>
<protein>
    <submittedName>
        <fullName evidence="1">Uncharacterized protein</fullName>
    </submittedName>
</protein>
<reference evidence="1 2" key="1">
    <citation type="submission" date="2014-04" db="EMBL/GenBank/DDBJ databases">
        <authorList>
            <consortium name="DOE Joint Genome Institute"/>
            <person name="Kuo A."/>
            <person name="Kohler A."/>
            <person name="Nagy L.G."/>
            <person name="Floudas D."/>
            <person name="Copeland A."/>
            <person name="Barry K.W."/>
            <person name="Cichocki N."/>
            <person name="Veneault-Fourrey C."/>
            <person name="LaButti K."/>
            <person name="Lindquist E.A."/>
            <person name="Lipzen A."/>
            <person name="Lundell T."/>
            <person name="Morin E."/>
            <person name="Murat C."/>
            <person name="Sun H."/>
            <person name="Tunlid A."/>
            <person name="Henrissat B."/>
            <person name="Grigoriev I.V."/>
            <person name="Hibbett D.S."/>
            <person name="Martin F."/>
            <person name="Nordberg H.P."/>
            <person name="Cantor M.N."/>
            <person name="Hua S.X."/>
        </authorList>
    </citation>
    <scope>NUCLEOTIDE SEQUENCE [LARGE SCALE GENOMIC DNA]</scope>
    <source>
        <strain evidence="1 2">LaAM-08-1</strain>
    </source>
</reference>
<evidence type="ECO:0000313" key="2">
    <source>
        <dbReference type="Proteomes" id="UP000054477"/>
    </source>
</evidence>
<dbReference type="AlphaFoldDB" id="A0A0C9YKE6"/>
<dbReference type="OrthoDB" id="16434at2759"/>
<dbReference type="PANTHER" id="PTHR35316">
    <property type="entry name" value="28S RIBOSOMAL S34 PROTEIN"/>
    <property type="match status" value="1"/>
</dbReference>
<name>A0A0C9YKE6_9AGAR</name>
<dbReference type="PANTHER" id="PTHR35316:SF1">
    <property type="entry name" value="28S RIBOSOMAL S34 PROTEIN"/>
    <property type="match status" value="1"/>
</dbReference>
<evidence type="ECO:0000313" key="1">
    <source>
        <dbReference type="EMBL" id="KIK08498.1"/>
    </source>
</evidence>
<proteinExistence type="predicted"/>
<dbReference type="GO" id="GO:0005739">
    <property type="term" value="C:mitochondrion"/>
    <property type="evidence" value="ECO:0007669"/>
    <property type="project" value="InterPro"/>
</dbReference>
<dbReference type="InterPro" id="IPR032053">
    <property type="entry name" value="Ribosomal_mS34"/>
</dbReference>
<sequence>MLPTFRACAPNIYEPLKKLLPARLPPSLASRSGNLYEVLSRTPGGGIGNAVHQSRWTDKDIRDSYWIVTRSQFKCGGKHGKAWGLLYWKGKLISPQEERIRGALKYAWKDGPSQPAKQPSTSVRSCLCLLSTSNGYVCSVSILLGSRRLL</sequence>
<dbReference type="HOGENOM" id="CLU_146166_0_0_1"/>